<keyword evidence="1" id="KW-1185">Reference proteome</keyword>
<sequence length="265" mass="29825">MSENSDMMYPFAYPQNSSSHPSIQTQHIVSLLPTKLNRNNYILWKDLFLPILKGYDLIGIVDGSKPCPPQFLTTTTKQTSTASPQQIIENPSFVLWNKKDLSCKIIINASLTESIRPHTVASNTSRDLWLNLEKRFSSTTKSYLFSLKTKIQTLKKGSLSILEYLQLIKQTADAFATAYSPLVDIDFVAHVLNGLPPEYDAFATYIWVRSETVNAKEFHGLLLSKEMALSNHTPTLSEPQTIAFHTISSKPNSQHPHPSPYNNPN</sequence>
<protein>
    <submittedName>
        <fullName evidence="2">Uncharacterized protein LOC110750676</fullName>
    </submittedName>
</protein>
<dbReference type="PANTHER" id="PTHR47481:SF31">
    <property type="entry name" value="OS01G0873500 PROTEIN"/>
    <property type="match status" value="1"/>
</dbReference>
<proteinExistence type="predicted"/>
<accession>A0A6P5RZY3</accession>
<dbReference type="KEGG" id="pavi:110750676"/>
<dbReference type="GeneID" id="110750676"/>
<dbReference type="RefSeq" id="XP_021806726.1">
    <property type="nucleotide sequence ID" value="XM_021951034.1"/>
</dbReference>
<dbReference type="Pfam" id="PF14223">
    <property type="entry name" value="Retrotran_gag_2"/>
    <property type="match status" value="1"/>
</dbReference>
<organism evidence="1 2">
    <name type="scientific">Prunus avium</name>
    <name type="common">Cherry</name>
    <name type="synonym">Cerasus avium</name>
    <dbReference type="NCBI Taxonomy" id="42229"/>
    <lineage>
        <taxon>Eukaryota</taxon>
        <taxon>Viridiplantae</taxon>
        <taxon>Streptophyta</taxon>
        <taxon>Embryophyta</taxon>
        <taxon>Tracheophyta</taxon>
        <taxon>Spermatophyta</taxon>
        <taxon>Magnoliopsida</taxon>
        <taxon>eudicotyledons</taxon>
        <taxon>Gunneridae</taxon>
        <taxon>Pentapetalae</taxon>
        <taxon>rosids</taxon>
        <taxon>fabids</taxon>
        <taxon>Rosales</taxon>
        <taxon>Rosaceae</taxon>
        <taxon>Amygdaloideae</taxon>
        <taxon>Amygdaleae</taxon>
        <taxon>Prunus</taxon>
    </lineage>
</organism>
<evidence type="ECO:0000313" key="1">
    <source>
        <dbReference type="Proteomes" id="UP000515124"/>
    </source>
</evidence>
<dbReference type="Proteomes" id="UP000515124">
    <property type="component" value="Unplaced"/>
</dbReference>
<evidence type="ECO:0000313" key="2">
    <source>
        <dbReference type="RefSeq" id="XP_021806726.1"/>
    </source>
</evidence>
<name>A0A6P5RZY3_PRUAV</name>
<dbReference type="AlphaFoldDB" id="A0A6P5RZY3"/>
<gene>
    <name evidence="2" type="primary">LOC110750676</name>
</gene>
<dbReference type="PANTHER" id="PTHR47481">
    <property type="match status" value="1"/>
</dbReference>
<reference evidence="2" key="1">
    <citation type="submission" date="2025-08" db="UniProtKB">
        <authorList>
            <consortium name="RefSeq"/>
        </authorList>
    </citation>
    <scope>IDENTIFICATION</scope>
</reference>